<proteinExistence type="predicted"/>
<dbReference type="EMBL" id="BNCF01000007">
    <property type="protein sequence ID" value="GHE33899.1"/>
    <property type="molecule type" value="Genomic_DNA"/>
</dbReference>
<comment type="caution">
    <text evidence="3">The sequence shown here is derived from an EMBL/GenBank/DDBJ whole genome shotgun (WGS) entry which is preliminary data.</text>
</comment>
<dbReference type="GO" id="GO:0000160">
    <property type="term" value="P:phosphorelay signal transduction system"/>
    <property type="evidence" value="ECO:0007669"/>
    <property type="project" value="InterPro"/>
</dbReference>
<feature type="domain" description="Response regulatory" evidence="2">
    <location>
        <begin position="3"/>
        <end position="131"/>
    </location>
</feature>
<name>A0A919DB45_9GAMM</name>
<dbReference type="PROSITE" id="PS50110">
    <property type="entry name" value="RESPONSE_REGULATORY"/>
    <property type="match status" value="1"/>
</dbReference>
<accession>A0A919DB45</accession>
<sequence>MLTLLLADDDPDDRLLALEALHSARIGTRVECVPDGETLLGYLKRQPPYDDDDRYPLPNLVLLDLNMPRMGGLEALRAIRADAALRHLPVLVTSVSRDPGDVLRCYQAGCNAFIAKPATFDGLVAAIGNTARYWLNTVELPEPPR</sequence>
<dbReference type="AlphaFoldDB" id="A0A919DB45"/>
<dbReference type="InterPro" id="IPR011006">
    <property type="entry name" value="CheY-like_superfamily"/>
</dbReference>
<dbReference type="SMART" id="SM00448">
    <property type="entry name" value="REC"/>
    <property type="match status" value="1"/>
</dbReference>
<evidence type="ECO:0000313" key="3">
    <source>
        <dbReference type="EMBL" id="GHE33899.1"/>
    </source>
</evidence>
<dbReference type="Gene3D" id="3.40.50.2300">
    <property type="match status" value="1"/>
</dbReference>
<reference evidence="3" key="2">
    <citation type="submission" date="2020-09" db="EMBL/GenBank/DDBJ databases">
        <authorList>
            <person name="Sun Q."/>
            <person name="Kim S."/>
        </authorList>
    </citation>
    <scope>NUCLEOTIDE SEQUENCE</scope>
    <source>
        <strain evidence="3">KCTC 32020</strain>
    </source>
</reference>
<feature type="modified residue" description="4-aspartylphosphate" evidence="1">
    <location>
        <position position="64"/>
    </location>
</feature>
<dbReference type="OrthoDB" id="9793549at2"/>
<dbReference type="Proteomes" id="UP000636453">
    <property type="component" value="Unassembled WGS sequence"/>
</dbReference>
<organism evidence="3 4">
    <name type="scientific">Vulcaniibacterium thermophilum</name>
    <dbReference type="NCBI Taxonomy" id="1169913"/>
    <lineage>
        <taxon>Bacteria</taxon>
        <taxon>Pseudomonadati</taxon>
        <taxon>Pseudomonadota</taxon>
        <taxon>Gammaproteobacteria</taxon>
        <taxon>Lysobacterales</taxon>
        <taxon>Lysobacteraceae</taxon>
        <taxon>Vulcaniibacterium</taxon>
    </lineage>
</organism>
<dbReference type="SUPFAM" id="SSF52172">
    <property type="entry name" value="CheY-like"/>
    <property type="match status" value="1"/>
</dbReference>
<reference evidence="3" key="1">
    <citation type="journal article" date="2014" name="Int. J. Syst. Evol. Microbiol.">
        <title>Complete genome sequence of Corynebacterium casei LMG S-19264T (=DSM 44701T), isolated from a smear-ripened cheese.</title>
        <authorList>
            <consortium name="US DOE Joint Genome Institute (JGI-PGF)"/>
            <person name="Walter F."/>
            <person name="Albersmeier A."/>
            <person name="Kalinowski J."/>
            <person name="Ruckert C."/>
        </authorList>
    </citation>
    <scope>NUCLEOTIDE SEQUENCE</scope>
    <source>
        <strain evidence="3">KCTC 32020</strain>
    </source>
</reference>
<dbReference type="CDD" id="cd17557">
    <property type="entry name" value="REC_Rcp-like"/>
    <property type="match status" value="1"/>
</dbReference>
<dbReference type="PANTHER" id="PTHR44520">
    <property type="entry name" value="RESPONSE REGULATOR RCP1-RELATED"/>
    <property type="match status" value="1"/>
</dbReference>
<dbReference type="RefSeq" id="WP_146472277.1">
    <property type="nucleotide sequence ID" value="NZ_BNCF01000007.1"/>
</dbReference>
<gene>
    <name evidence="3" type="ORF">GCM10007167_14940</name>
</gene>
<evidence type="ECO:0000259" key="2">
    <source>
        <dbReference type="PROSITE" id="PS50110"/>
    </source>
</evidence>
<protein>
    <submittedName>
        <fullName evidence="3">Response regulator</fullName>
    </submittedName>
</protein>
<keyword evidence="1" id="KW-0597">Phosphoprotein</keyword>
<dbReference type="Pfam" id="PF00072">
    <property type="entry name" value="Response_reg"/>
    <property type="match status" value="1"/>
</dbReference>
<evidence type="ECO:0000313" key="4">
    <source>
        <dbReference type="Proteomes" id="UP000636453"/>
    </source>
</evidence>
<dbReference type="InterPro" id="IPR001789">
    <property type="entry name" value="Sig_transdc_resp-reg_receiver"/>
</dbReference>
<dbReference type="InterPro" id="IPR052893">
    <property type="entry name" value="TCS_response_regulator"/>
</dbReference>
<keyword evidence="4" id="KW-1185">Reference proteome</keyword>
<evidence type="ECO:0000256" key="1">
    <source>
        <dbReference type="PROSITE-ProRule" id="PRU00169"/>
    </source>
</evidence>